<feature type="transmembrane region" description="Helical" evidence="1">
    <location>
        <begin position="33"/>
        <end position="53"/>
    </location>
</feature>
<reference evidence="3" key="1">
    <citation type="journal article" date="2019" name="Int. J. Syst. Evol. Microbiol.">
        <title>The Global Catalogue of Microorganisms (GCM) 10K type strain sequencing project: providing services to taxonomists for standard genome sequencing and annotation.</title>
        <authorList>
            <consortium name="The Broad Institute Genomics Platform"/>
            <consortium name="The Broad Institute Genome Sequencing Center for Infectious Disease"/>
            <person name="Wu L."/>
            <person name="Ma J."/>
        </authorList>
    </citation>
    <scope>NUCLEOTIDE SEQUENCE [LARGE SCALE GENOMIC DNA]</scope>
    <source>
        <strain evidence="3">NBRC 107715</strain>
    </source>
</reference>
<evidence type="ECO:0000313" key="2">
    <source>
        <dbReference type="EMBL" id="GLS62262.1"/>
    </source>
</evidence>
<comment type="caution">
    <text evidence="2">The sequence shown here is derived from an EMBL/GenBank/DDBJ whole genome shotgun (WGS) entry which is preliminary data.</text>
</comment>
<organism evidence="2 3">
    <name type="scientific">Methylobacterium oxalidis</name>
    <dbReference type="NCBI Taxonomy" id="944322"/>
    <lineage>
        <taxon>Bacteria</taxon>
        <taxon>Pseudomonadati</taxon>
        <taxon>Pseudomonadota</taxon>
        <taxon>Alphaproteobacteria</taxon>
        <taxon>Hyphomicrobiales</taxon>
        <taxon>Methylobacteriaceae</taxon>
        <taxon>Methylobacterium</taxon>
    </lineage>
</organism>
<sequence>MRDRASDTWDDLSEQGTHYYRRGRHAIRNADEMTMAGLVMAGAIGFGLGWLLFAQRSYSGDYIPRQMSRSSERDY</sequence>
<keyword evidence="1" id="KW-0812">Transmembrane</keyword>
<keyword evidence="3" id="KW-1185">Reference proteome</keyword>
<accession>A0ABQ6DEF3</accession>
<evidence type="ECO:0000313" key="3">
    <source>
        <dbReference type="Proteomes" id="UP001156856"/>
    </source>
</evidence>
<keyword evidence="1" id="KW-1133">Transmembrane helix</keyword>
<dbReference type="Proteomes" id="UP001156856">
    <property type="component" value="Unassembled WGS sequence"/>
</dbReference>
<protein>
    <submittedName>
        <fullName evidence="2">Uncharacterized protein</fullName>
    </submittedName>
</protein>
<keyword evidence="1" id="KW-0472">Membrane</keyword>
<evidence type="ECO:0000256" key="1">
    <source>
        <dbReference type="SAM" id="Phobius"/>
    </source>
</evidence>
<dbReference type="RefSeq" id="WP_238180019.1">
    <property type="nucleotide sequence ID" value="NZ_BPQW01000258.1"/>
</dbReference>
<gene>
    <name evidence="2" type="ORF">GCM10007888_06430</name>
</gene>
<name>A0ABQ6DEF3_9HYPH</name>
<proteinExistence type="predicted"/>
<dbReference type="EMBL" id="BSPK01000007">
    <property type="protein sequence ID" value="GLS62262.1"/>
    <property type="molecule type" value="Genomic_DNA"/>
</dbReference>